<dbReference type="RefSeq" id="XP_043034518.1">
    <property type="nucleotide sequence ID" value="XM_043177870.1"/>
</dbReference>
<evidence type="ECO:0000313" key="1">
    <source>
        <dbReference type="EMBL" id="KAG7441018.1"/>
    </source>
</evidence>
<dbReference type="OrthoDB" id="10462321at2759"/>
<dbReference type="GeneID" id="66100157"/>
<dbReference type="Proteomes" id="UP000812287">
    <property type="component" value="Unassembled WGS sequence"/>
</dbReference>
<protein>
    <submittedName>
        <fullName evidence="1">Uncharacterized protein</fullName>
    </submittedName>
</protein>
<name>A0A9P8AM88_9AGAR</name>
<sequence length="222" mass="25052">MSPQDRTALEEKSSELLSFLTGSIPPVISVLKYDEQAAERGSPGLPFFALALLIHGLAHATNKRYHGGNPVSTRCDVKEFYDLGYQLETEFFGGIIGIVFKNGTVKDQQLPEISYFTLLSPEKKIYKIDMFCAELTPYRLTQIYADMDDAATWDSRADGKLAPFDFDRLEDLSMTVLDFFAQTCTAVNTSYAPVNIRPHRRRPRLVKIGNLYIFPTQGCMCR</sequence>
<gene>
    <name evidence="1" type="ORF">BT62DRAFT_1012054</name>
</gene>
<proteinExistence type="predicted"/>
<evidence type="ECO:0000313" key="2">
    <source>
        <dbReference type="Proteomes" id="UP000812287"/>
    </source>
</evidence>
<dbReference type="AlphaFoldDB" id="A0A9P8AM88"/>
<organism evidence="1 2">
    <name type="scientific">Guyanagaster necrorhizus</name>
    <dbReference type="NCBI Taxonomy" id="856835"/>
    <lineage>
        <taxon>Eukaryota</taxon>
        <taxon>Fungi</taxon>
        <taxon>Dikarya</taxon>
        <taxon>Basidiomycota</taxon>
        <taxon>Agaricomycotina</taxon>
        <taxon>Agaricomycetes</taxon>
        <taxon>Agaricomycetidae</taxon>
        <taxon>Agaricales</taxon>
        <taxon>Marasmiineae</taxon>
        <taxon>Physalacriaceae</taxon>
        <taxon>Guyanagaster</taxon>
    </lineage>
</organism>
<comment type="caution">
    <text evidence="1">The sequence shown here is derived from an EMBL/GenBank/DDBJ whole genome shotgun (WGS) entry which is preliminary data.</text>
</comment>
<accession>A0A9P8AM88</accession>
<dbReference type="EMBL" id="MU250564">
    <property type="protein sequence ID" value="KAG7441018.1"/>
    <property type="molecule type" value="Genomic_DNA"/>
</dbReference>
<keyword evidence="2" id="KW-1185">Reference proteome</keyword>
<reference evidence="1" key="1">
    <citation type="submission" date="2020-11" db="EMBL/GenBank/DDBJ databases">
        <title>Adaptations for nitrogen fixation in a non-lichenized fungal sporocarp promotes dispersal by wood-feeding termites.</title>
        <authorList>
            <consortium name="DOE Joint Genome Institute"/>
            <person name="Koch R.A."/>
            <person name="Yoon G."/>
            <person name="Arayal U."/>
            <person name="Lail K."/>
            <person name="Amirebrahimi M."/>
            <person name="Labutti K."/>
            <person name="Lipzen A."/>
            <person name="Riley R."/>
            <person name="Barry K."/>
            <person name="Henrissat B."/>
            <person name="Grigoriev I.V."/>
            <person name="Herr J.R."/>
            <person name="Aime M.C."/>
        </authorList>
    </citation>
    <scope>NUCLEOTIDE SEQUENCE</scope>
    <source>
        <strain evidence="1">MCA 3950</strain>
    </source>
</reference>